<evidence type="ECO:0000313" key="1">
    <source>
        <dbReference type="EMBL" id="MFC1409485.1"/>
    </source>
</evidence>
<gene>
    <name evidence="1" type="ORF">ACEZDG_09335</name>
</gene>
<dbReference type="Proteomes" id="UP001592582">
    <property type="component" value="Unassembled WGS sequence"/>
</dbReference>
<sequence length="136" mass="14957">MVEQLAVSGALVDGFSKGLYWLTIALLLFKAVAFIDAAIRRPAAYQAVDKQTKTFWLLVLAFAVAVDFLPIPYMAQMLSLIGLVAAIVYMVDVRPRVRAITPRRSGKLGGKMGGFGKIGRSKKDNERNHMGPYGPW</sequence>
<organism evidence="1 2">
    <name type="scientific">Streptacidiphilus alkalitolerans</name>
    <dbReference type="NCBI Taxonomy" id="3342712"/>
    <lineage>
        <taxon>Bacteria</taxon>
        <taxon>Bacillati</taxon>
        <taxon>Actinomycetota</taxon>
        <taxon>Actinomycetes</taxon>
        <taxon>Kitasatosporales</taxon>
        <taxon>Streptomycetaceae</taxon>
        <taxon>Streptacidiphilus</taxon>
    </lineage>
</organism>
<reference evidence="1 2" key="1">
    <citation type="submission" date="2024-09" db="EMBL/GenBank/DDBJ databases">
        <authorList>
            <person name="Lee S.D."/>
        </authorList>
    </citation>
    <scope>NUCLEOTIDE SEQUENCE [LARGE SCALE GENOMIC DNA]</scope>
    <source>
        <strain evidence="1 2">N1-1</strain>
    </source>
</reference>
<proteinExistence type="predicted"/>
<evidence type="ECO:0000313" key="2">
    <source>
        <dbReference type="Proteomes" id="UP001592582"/>
    </source>
</evidence>
<dbReference type="EMBL" id="JBHEZX010000003">
    <property type="protein sequence ID" value="MFC1409485.1"/>
    <property type="molecule type" value="Genomic_DNA"/>
</dbReference>
<dbReference type="Pfam" id="PF10724">
    <property type="entry name" value="DUF2516"/>
    <property type="match status" value="1"/>
</dbReference>
<protein>
    <submittedName>
        <fullName evidence="1">DUF2516 family protein</fullName>
    </submittedName>
</protein>
<comment type="caution">
    <text evidence="1">The sequence shown here is derived from an EMBL/GenBank/DDBJ whole genome shotgun (WGS) entry which is preliminary data.</text>
</comment>
<accession>A0ABV6V6Y3</accession>
<keyword evidence="2" id="KW-1185">Reference proteome</keyword>
<name>A0ABV6V6Y3_9ACTN</name>
<dbReference type="InterPro" id="IPR019662">
    <property type="entry name" value="DUF2516"/>
</dbReference>